<proteinExistence type="inferred from homology"/>
<evidence type="ECO:0000256" key="2">
    <source>
        <dbReference type="ARBA" id="ARBA00007707"/>
    </source>
</evidence>
<dbReference type="Gene3D" id="2.160.10.10">
    <property type="entry name" value="Hexapeptide repeat proteins"/>
    <property type="match status" value="1"/>
</dbReference>
<evidence type="ECO:0000256" key="6">
    <source>
        <dbReference type="ARBA" id="ARBA00022695"/>
    </source>
</evidence>
<dbReference type="Pfam" id="PF12804">
    <property type="entry name" value="NTP_transf_3"/>
    <property type="match status" value="1"/>
</dbReference>
<keyword evidence="13" id="KW-0961">Cell wall biogenesis/degradation</keyword>
<evidence type="ECO:0000256" key="15">
    <source>
        <dbReference type="ARBA" id="ARBA00048493"/>
    </source>
</evidence>
<evidence type="ECO:0000256" key="10">
    <source>
        <dbReference type="ARBA" id="ARBA00022984"/>
    </source>
</evidence>
<evidence type="ECO:0000313" key="18">
    <source>
        <dbReference type="EMBL" id="CAA9228031.1"/>
    </source>
</evidence>
<sequence length="370" mass="39270">MRLRPLSAVVMAAGEGTRMRSALPKPLHPLCGRPMLLHVLDALSELLVDRAVVVVGHGAEPVTKTLQEYGPPDLIIDFVDQHVQRGTGDAASVALTAFPNDDDSDDEDIVVLPGDTPLVRPSTLGTLVHAHREANAAATLLTARLPDTAGMGRIVRAKDGRVSRIVEELDATEAELDIDEVGTSIYCFRRSLLAPALRRLSPENAQGEYYLTDVVGVLHDAGHKVVAIECEDPNEAVGVNDRAQLAAAEAELRRRINHRWMQVGVTMVDPERTYVDAGVRLAADVTLFPGTILQGRTVIGESARLGPHVRLVDCAVGDGASVEQSVGYDAVVGPSAIVGPFAVLQPGSHIPAGTTTGSFYTATAGDEESV</sequence>
<dbReference type="GO" id="GO:0046872">
    <property type="term" value="F:metal ion binding"/>
    <property type="evidence" value="ECO:0007669"/>
    <property type="project" value="UniProtKB-KW"/>
</dbReference>
<keyword evidence="11" id="KW-0511">Multifunctional enzyme</keyword>
<keyword evidence="6 18" id="KW-0548">Nucleotidyltransferase</keyword>
<comment type="catalytic activity">
    <reaction evidence="14">
        <text>alpha-D-glucosamine 1-phosphate + acetyl-CoA = N-acetyl-alpha-D-glucosamine 1-phosphate + CoA + H(+)</text>
        <dbReference type="Rhea" id="RHEA:13725"/>
        <dbReference type="ChEBI" id="CHEBI:15378"/>
        <dbReference type="ChEBI" id="CHEBI:57287"/>
        <dbReference type="ChEBI" id="CHEBI:57288"/>
        <dbReference type="ChEBI" id="CHEBI:57776"/>
        <dbReference type="ChEBI" id="CHEBI:58516"/>
        <dbReference type="EC" id="2.3.1.157"/>
    </reaction>
</comment>
<keyword evidence="5 18" id="KW-0808">Transferase</keyword>
<keyword evidence="4" id="KW-0963">Cytoplasm</keyword>
<dbReference type="GO" id="GO:0019134">
    <property type="term" value="F:glucosamine-1-phosphate N-acetyltransferase activity"/>
    <property type="evidence" value="ECO:0007669"/>
    <property type="project" value="UniProtKB-EC"/>
</dbReference>
<evidence type="ECO:0000256" key="9">
    <source>
        <dbReference type="ARBA" id="ARBA00022960"/>
    </source>
</evidence>
<dbReference type="InterPro" id="IPR029044">
    <property type="entry name" value="Nucleotide-diphossugar_trans"/>
</dbReference>
<keyword evidence="8" id="KW-0460">Magnesium</keyword>
<evidence type="ECO:0000256" key="4">
    <source>
        <dbReference type="ARBA" id="ARBA00022490"/>
    </source>
</evidence>
<dbReference type="GO" id="GO:0009252">
    <property type="term" value="P:peptidoglycan biosynthetic process"/>
    <property type="evidence" value="ECO:0007669"/>
    <property type="project" value="UniProtKB-KW"/>
</dbReference>
<reference evidence="18" key="1">
    <citation type="submission" date="2020-02" db="EMBL/GenBank/DDBJ databases">
        <authorList>
            <person name="Meier V. D."/>
        </authorList>
    </citation>
    <scope>NUCLEOTIDE SEQUENCE</scope>
    <source>
        <strain evidence="18">AVDCRST_MAG10</strain>
    </source>
</reference>
<dbReference type="PANTHER" id="PTHR43584:SF3">
    <property type="entry name" value="BIFUNCTIONAL PROTEIN GLMU"/>
    <property type="match status" value="1"/>
</dbReference>
<feature type="domain" description="MobA-like NTP transferase" evidence="17">
    <location>
        <begin position="8"/>
        <end position="200"/>
    </location>
</feature>
<dbReference type="SUPFAM" id="SSF51161">
    <property type="entry name" value="Trimeric LpxA-like enzymes"/>
    <property type="match status" value="1"/>
</dbReference>
<evidence type="ECO:0000256" key="8">
    <source>
        <dbReference type="ARBA" id="ARBA00022842"/>
    </source>
</evidence>
<dbReference type="EC" id="2.7.7.23" evidence="18"/>
<dbReference type="GO" id="GO:0071555">
    <property type="term" value="P:cell wall organization"/>
    <property type="evidence" value="ECO:0007669"/>
    <property type="project" value="UniProtKB-KW"/>
</dbReference>
<dbReference type="CDD" id="cd02540">
    <property type="entry name" value="GT2_GlmU_N_bac"/>
    <property type="match status" value="1"/>
</dbReference>
<dbReference type="InterPro" id="IPR025877">
    <property type="entry name" value="MobA-like_NTP_Trfase"/>
</dbReference>
<keyword evidence="7" id="KW-0479">Metal-binding</keyword>
<keyword evidence="9" id="KW-0133">Cell shape</keyword>
<comment type="cofactor">
    <cofactor evidence="1">
        <name>Mg(2+)</name>
        <dbReference type="ChEBI" id="CHEBI:18420"/>
    </cofactor>
</comment>
<gene>
    <name evidence="18" type="ORF">AVDCRST_MAG10-1017</name>
</gene>
<evidence type="ECO:0000256" key="14">
    <source>
        <dbReference type="ARBA" id="ARBA00048247"/>
    </source>
</evidence>
<organism evidence="18">
    <name type="scientific">uncultured Acidimicrobiales bacterium</name>
    <dbReference type="NCBI Taxonomy" id="310071"/>
    <lineage>
        <taxon>Bacteria</taxon>
        <taxon>Bacillati</taxon>
        <taxon>Actinomycetota</taxon>
        <taxon>Acidimicrobiia</taxon>
        <taxon>Acidimicrobiales</taxon>
        <taxon>environmental samples</taxon>
    </lineage>
</organism>
<keyword evidence="12 18" id="KW-0012">Acyltransferase</keyword>
<dbReference type="EC" id="2.3.1.157" evidence="18"/>
<evidence type="ECO:0000256" key="1">
    <source>
        <dbReference type="ARBA" id="ARBA00001946"/>
    </source>
</evidence>
<comment type="function">
    <text evidence="16">Catalyzes the last two sequential reactions in the de novo biosynthetic pathway for UDP-N-acetylglucosamine (UDP-GlcNAc). The C-terminal domain catalyzes the transfer of acetyl group from acetyl coenzyme A to glucosamine-1-phosphate (GlcN-1-P) to produce N-acetylglucosamine-1-phosphate (GlcNAc-1-P), which is converted into UDP-GlcNAc by the transfer of uridine 5-monophosphate (from uridine 5-triphosphate), a reaction catalyzed by the N-terminal domain.</text>
</comment>
<evidence type="ECO:0000259" key="17">
    <source>
        <dbReference type="Pfam" id="PF12804"/>
    </source>
</evidence>
<comment type="similarity">
    <text evidence="2">In the C-terminal section; belongs to the transferase hexapeptide repeat family.</text>
</comment>
<evidence type="ECO:0000256" key="12">
    <source>
        <dbReference type="ARBA" id="ARBA00023315"/>
    </source>
</evidence>
<evidence type="ECO:0000256" key="5">
    <source>
        <dbReference type="ARBA" id="ARBA00022679"/>
    </source>
</evidence>
<evidence type="ECO:0000256" key="7">
    <source>
        <dbReference type="ARBA" id="ARBA00022723"/>
    </source>
</evidence>
<comment type="catalytic activity">
    <reaction evidence="15">
        <text>N-acetyl-alpha-D-glucosamine 1-phosphate + UTP + H(+) = UDP-N-acetyl-alpha-D-glucosamine + diphosphate</text>
        <dbReference type="Rhea" id="RHEA:13509"/>
        <dbReference type="ChEBI" id="CHEBI:15378"/>
        <dbReference type="ChEBI" id="CHEBI:33019"/>
        <dbReference type="ChEBI" id="CHEBI:46398"/>
        <dbReference type="ChEBI" id="CHEBI:57705"/>
        <dbReference type="ChEBI" id="CHEBI:57776"/>
        <dbReference type="EC" id="2.7.7.23"/>
    </reaction>
</comment>
<accession>A0A6J4HM34</accession>
<evidence type="ECO:0000256" key="3">
    <source>
        <dbReference type="ARBA" id="ARBA00007947"/>
    </source>
</evidence>
<keyword evidence="10" id="KW-0573">Peptidoglycan synthesis</keyword>
<dbReference type="GO" id="GO:0003977">
    <property type="term" value="F:UDP-N-acetylglucosamine diphosphorylase activity"/>
    <property type="evidence" value="ECO:0007669"/>
    <property type="project" value="UniProtKB-EC"/>
</dbReference>
<evidence type="ECO:0000256" key="13">
    <source>
        <dbReference type="ARBA" id="ARBA00023316"/>
    </source>
</evidence>
<name>A0A6J4HM34_9ACTN</name>
<dbReference type="InterPro" id="IPR050065">
    <property type="entry name" value="GlmU-like"/>
</dbReference>
<dbReference type="PANTHER" id="PTHR43584">
    <property type="entry name" value="NUCLEOTIDYL TRANSFERASE"/>
    <property type="match status" value="1"/>
</dbReference>
<dbReference type="InterPro" id="IPR011004">
    <property type="entry name" value="Trimer_LpxA-like_sf"/>
</dbReference>
<dbReference type="Gene3D" id="3.90.550.10">
    <property type="entry name" value="Spore Coat Polysaccharide Biosynthesis Protein SpsA, Chain A"/>
    <property type="match status" value="1"/>
</dbReference>
<dbReference type="AlphaFoldDB" id="A0A6J4HM34"/>
<evidence type="ECO:0000256" key="16">
    <source>
        <dbReference type="ARBA" id="ARBA00049628"/>
    </source>
</evidence>
<dbReference type="SUPFAM" id="SSF53448">
    <property type="entry name" value="Nucleotide-diphospho-sugar transferases"/>
    <property type="match status" value="1"/>
</dbReference>
<comment type="similarity">
    <text evidence="3">In the N-terminal section; belongs to the N-acetylglucosamine-1-phosphate uridyltransferase family.</text>
</comment>
<protein>
    <submittedName>
        <fullName evidence="18">N-acetylglucosamine-1-phosphate uridyltransferase / Glucosamine-1-phosphate N-acetyltransferase</fullName>
        <ecNumber evidence="18">2.3.1.157</ecNumber>
        <ecNumber evidence="18">2.7.7.23</ecNumber>
    </submittedName>
</protein>
<dbReference type="GO" id="GO:0008360">
    <property type="term" value="P:regulation of cell shape"/>
    <property type="evidence" value="ECO:0007669"/>
    <property type="project" value="UniProtKB-KW"/>
</dbReference>
<dbReference type="EMBL" id="CADCTB010000068">
    <property type="protein sequence ID" value="CAA9228031.1"/>
    <property type="molecule type" value="Genomic_DNA"/>
</dbReference>
<evidence type="ECO:0000256" key="11">
    <source>
        <dbReference type="ARBA" id="ARBA00023268"/>
    </source>
</evidence>